<dbReference type="RefSeq" id="WP_050005487.1">
    <property type="nucleotide sequence ID" value="NZ_JAFHCJ010000001.1"/>
</dbReference>
<feature type="binding site" evidence="7">
    <location>
        <position position="11"/>
    </location>
    <ligand>
        <name>S-adenosyl-L-methionine</name>
        <dbReference type="ChEBI" id="CHEBI:59789"/>
    </ligand>
</feature>
<dbReference type="GO" id="GO:0009007">
    <property type="term" value="F:site-specific DNA-methyltransferase (adenine-specific) activity"/>
    <property type="evidence" value="ECO:0007669"/>
    <property type="project" value="UniProtKB-EC"/>
</dbReference>
<organism evidence="8 9">
    <name type="scientific">Ruthenibacterium lactatiformans</name>
    <dbReference type="NCBI Taxonomy" id="1550024"/>
    <lineage>
        <taxon>Bacteria</taxon>
        <taxon>Bacillati</taxon>
        <taxon>Bacillota</taxon>
        <taxon>Clostridia</taxon>
        <taxon>Eubacteriales</taxon>
        <taxon>Oscillospiraceae</taxon>
        <taxon>Ruthenibacterium</taxon>
    </lineage>
</organism>
<dbReference type="AlphaFoldDB" id="A0A0D8J209"/>
<evidence type="ECO:0000256" key="1">
    <source>
        <dbReference type="ARBA" id="ARBA00006594"/>
    </source>
</evidence>
<comment type="caution">
    <text evidence="8">The sequence shown here is derived from an EMBL/GenBank/DDBJ whole genome shotgun (WGS) entry which is preliminary data.</text>
</comment>
<dbReference type="InterPro" id="IPR023095">
    <property type="entry name" value="Ade_MeTrfase_dom_2"/>
</dbReference>
<sequence length="252" mass="29163">MNSPIGWIGGKRALRKEIIELFPQEGVGRYIEVFFGAGWVFFGREKQPGQLEVINDRDGQIVNLFRCIKYHRAALQEELEWLVSAREIFFAAIAQLHTDGLTDIQRAARFYYVLKNSFGSNRKTFATSGNGIGCSIDYLEQVQLRLKGVKIENRDFEPILKTYDRPDALFYLDPPYLGTEKLYEGIFGWEDHLRLAANLKELKGRFVLSYNDDPRIRELYDWCDIKATARRETLSGAGKNQSSFKEIIIRNY</sequence>
<evidence type="ECO:0000256" key="4">
    <source>
        <dbReference type="ARBA" id="ARBA00022679"/>
    </source>
</evidence>
<dbReference type="InterPro" id="IPR029063">
    <property type="entry name" value="SAM-dependent_MTases_sf"/>
</dbReference>
<reference evidence="8" key="1">
    <citation type="submission" date="2015-02" db="EMBL/GenBank/DDBJ databases">
        <title>A novel member of the family Ruminococcaceae isolated from human feces.</title>
        <authorList>
            <person name="Shkoporov A.N."/>
            <person name="Chaplin A.V."/>
            <person name="Motuzova O.V."/>
            <person name="Kafarskaia L.I."/>
            <person name="Khokhlova E.V."/>
            <person name="Efimov B.A."/>
        </authorList>
    </citation>
    <scope>NUCLEOTIDE SEQUENCE [LARGE SCALE GENOMIC DNA]</scope>
    <source>
        <strain evidence="8">585-1</strain>
    </source>
</reference>
<dbReference type="PIRSF" id="PIRSF000398">
    <property type="entry name" value="M_m6A_EcoRV"/>
    <property type="match status" value="1"/>
</dbReference>
<dbReference type="InterPro" id="IPR012327">
    <property type="entry name" value="MeTrfase_D12"/>
</dbReference>
<dbReference type="Proteomes" id="UP000032483">
    <property type="component" value="Unassembled WGS sequence"/>
</dbReference>
<dbReference type="PANTHER" id="PTHR30481:SF4">
    <property type="entry name" value="SITE-SPECIFIC DNA-METHYLTRANSFERASE (ADENINE-SPECIFIC)"/>
    <property type="match status" value="1"/>
</dbReference>
<evidence type="ECO:0000256" key="3">
    <source>
        <dbReference type="ARBA" id="ARBA00022603"/>
    </source>
</evidence>
<dbReference type="SUPFAM" id="SSF53335">
    <property type="entry name" value="S-adenosyl-L-methionine-dependent methyltransferases"/>
    <property type="match status" value="1"/>
</dbReference>
<evidence type="ECO:0000313" key="8">
    <source>
        <dbReference type="EMBL" id="KJF39808.1"/>
    </source>
</evidence>
<evidence type="ECO:0000256" key="7">
    <source>
        <dbReference type="PIRSR" id="PIRSR000398-1"/>
    </source>
</evidence>
<keyword evidence="5" id="KW-0949">S-adenosyl-L-methionine</keyword>
<keyword evidence="9" id="KW-1185">Reference proteome</keyword>
<proteinExistence type="inferred from homology"/>
<dbReference type="GO" id="GO:0043565">
    <property type="term" value="F:sequence-specific DNA binding"/>
    <property type="evidence" value="ECO:0007669"/>
    <property type="project" value="TreeGrafter"/>
</dbReference>
<dbReference type="GO" id="GO:0006298">
    <property type="term" value="P:mismatch repair"/>
    <property type="evidence" value="ECO:0007669"/>
    <property type="project" value="TreeGrafter"/>
</dbReference>
<evidence type="ECO:0000313" key="9">
    <source>
        <dbReference type="Proteomes" id="UP000032483"/>
    </source>
</evidence>
<dbReference type="GeneID" id="42857016"/>
<keyword evidence="4" id="KW-0808">Transferase</keyword>
<dbReference type="EMBL" id="JXXK01000013">
    <property type="protein sequence ID" value="KJF39808.1"/>
    <property type="molecule type" value="Genomic_DNA"/>
</dbReference>
<evidence type="ECO:0000256" key="5">
    <source>
        <dbReference type="ARBA" id="ARBA00022691"/>
    </source>
</evidence>
<evidence type="ECO:0000256" key="6">
    <source>
        <dbReference type="ARBA" id="ARBA00047942"/>
    </source>
</evidence>
<comment type="similarity">
    <text evidence="1">Belongs to the N(4)/N(6)-methyltransferase family.</text>
</comment>
<dbReference type="Gene3D" id="3.40.50.150">
    <property type="entry name" value="Vaccinia Virus protein VP39"/>
    <property type="match status" value="1"/>
</dbReference>
<accession>A0A0D8J209</accession>
<dbReference type="InterPro" id="IPR012263">
    <property type="entry name" value="M_m6A_EcoRV"/>
</dbReference>
<keyword evidence="3 8" id="KW-0489">Methyltransferase</keyword>
<dbReference type="GO" id="GO:1904047">
    <property type="term" value="F:S-adenosyl-L-methionine binding"/>
    <property type="evidence" value="ECO:0007669"/>
    <property type="project" value="TreeGrafter"/>
</dbReference>
<dbReference type="PANTHER" id="PTHR30481">
    <property type="entry name" value="DNA ADENINE METHYLASE"/>
    <property type="match status" value="1"/>
</dbReference>
<dbReference type="GO" id="GO:0032259">
    <property type="term" value="P:methylation"/>
    <property type="evidence" value="ECO:0007669"/>
    <property type="project" value="UniProtKB-KW"/>
</dbReference>
<dbReference type="Gene3D" id="1.10.1020.10">
    <property type="entry name" value="Adenine-specific Methyltransferase, Domain 2"/>
    <property type="match status" value="1"/>
</dbReference>
<dbReference type="Pfam" id="PF02086">
    <property type="entry name" value="MethyltransfD12"/>
    <property type="match status" value="1"/>
</dbReference>
<dbReference type="EC" id="2.1.1.72" evidence="2"/>
<dbReference type="GO" id="GO:0009307">
    <property type="term" value="P:DNA restriction-modification system"/>
    <property type="evidence" value="ECO:0007669"/>
    <property type="project" value="InterPro"/>
</dbReference>
<gene>
    <name evidence="8" type="ORF">TQ39_10525</name>
</gene>
<comment type="catalytic activity">
    <reaction evidence="6">
        <text>a 2'-deoxyadenosine in DNA + S-adenosyl-L-methionine = an N(6)-methyl-2'-deoxyadenosine in DNA + S-adenosyl-L-homocysteine + H(+)</text>
        <dbReference type="Rhea" id="RHEA:15197"/>
        <dbReference type="Rhea" id="RHEA-COMP:12418"/>
        <dbReference type="Rhea" id="RHEA-COMP:12419"/>
        <dbReference type="ChEBI" id="CHEBI:15378"/>
        <dbReference type="ChEBI" id="CHEBI:57856"/>
        <dbReference type="ChEBI" id="CHEBI:59789"/>
        <dbReference type="ChEBI" id="CHEBI:90615"/>
        <dbReference type="ChEBI" id="CHEBI:90616"/>
        <dbReference type="EC" id="2.1.1.72"/>
    </reaction>
</comment>
<evidence type="ECO:0000256" key="2">
    <source>
        <dbReference type="ARBA" id="ARBA00011900"/>
    </source>
</evidence>
<name>A0A0D8J209_9FIRM</name>
<feature type="binding site" evidence="7">
    <location>
        <position position="56"/>
    </location>
    <ligand>
        <name>S-adenosyl-L-methionine</name>
        <dbReference type="ChEBI" id="CHEBI:59789"/>
    </ligand>
</feature>
<dbReference type="PRINTS" id="PR00505">
    <property type="entry name" value="D12N6MTFRASE"/>
</dbReference>
<feature type="binding site" evidence="7">
    <location>
        <position position="173"/>
    </location>
    <ligand>
        <name>S-adenosyl-L-methionine</name>
        <dbReference type="ChEBI" id="CHEBI:59789"/>
    </ligand>
</feature>
<protein>
    <recommendedName>
        <fullName evidence="2">site-specific DNA-methyltransferase (adenine-specific)</fullName>
        <ecNumber evidence="2">2.1.1.72</ecNumber>
    </recommendedName>
</protein>
<feature type="binding site" evidence="7">
    <location>
        <position position="7"/>
    </location>
    <ligand>
        <name>S-adenosyl-L-methionine</name>
        <dbReference type="ChEBI" id="CHEBI:59789"/>
    </ligand>
</feature>